<proteinExistence type="predicted"/>
<dbReference type="AlphaFoldDB" id="A0A6A4TV23"/>
<gene>
    <name evidence="1" type="ORF">F2P81_000154</name>
</gene>
<reference evidence="1 2" key="1">
    <citation type="submission" date="2019-06" db="EMBL/GenBank/DDBJ databases">
        <title>Draft genomes of female and male turbot (Scophthalmus maximus).</title>
        <authorList>
            <person name="Xu H."/>
            <person name="Xu X.-W."/>
            <person name="Shao C."/>
            <person name="Chen S."/>
        </authorList>
    </citation>
    <scope>NUCLEOTIDE SEQUENCE [LARGE SCALE GENOMIC DNA]</scope>
    <source>
        <strain evidence="1">Ysfricsl-2016a</strain>
        <tissue evidence="1">Blood</tissue>
    </source>
</reference>
<organism evidence="1 2">
    <name type="scientific">Scophthalmus maximus</name>
    <name type="common">Turbot</name>
    <name type="synonym">Psetta maxima</name>
    <dbReference type="NCBI Taxonomy" id="52904"/>
    <lineage>
        <taxon>Eukaryota</taxon>
        <taxon>Metazoa</taxon>
        <taxon>Chordata</taxon>
        <taxon>Craniata</taxon>
        <taxon>Vertebrata</taxon>
        <taxon>Euteleostomi</taxon>
        <taxon>Actinopterygii</taxon>
        <taxon>Neopterygii</taxon>
        <taxon>Teleostei</taxon>
        <taxon>Neoteleostei</taxon>
        <taxon>Acanthomorphata</taxon>
        <taxon>Carangaria</taxon>
        <taxon>Pleuronectiformes</taxon>
        <taxon>Pleuronectoidei</taxon>
        <taxon>Scophthalmidae</taxon>
        <taxon>Scophthalmus</taxon>
    </lineage>
</organism>
<accession>A0A6A4TV23</accession>
<dbReference type="Proteomes" id="UP000438429">
    <property type="component" value="Unassembled WGS sequence"/>
</dbReference>
<dbReference type="EMBL" id="VEVO01000001">
    <property type="protein sequence ID" value="KAF0046521.1"/>
    <property type="molecule type" value="Genomic_DNA"/>
</dbReference>
<protein>
    <submittedName>
        <fullName evidence="1">Uncharacterized protein</fullName>
    </submittedName>
</protein>
<sequence length="156" mass="17444">MLELRARSIPKRPPCPYPNYRRFFFLKSAVTSPHNIYLQYNIYLLKSTVIDFAVKGQSSSRHLLREAVFVSGVELFAGGGSVSGSNGRRGVALPGPDPRHVFQLAGVGHVVARLVLGQDLHQWAELQPPLLLRDPVAGRRRKHEQSSHSFFILTDC</sequence>
<evidence type="ECO:0000313" key="1">
    <source>
        <dbReference type="EMBL" id="KAF0046521.1"/>
    </source>
</evidence>
<evidence type="ECO:0000313" key="2">
    <source>
        <dbReference type="Proteomes" id="UP000438429"/>
    </source>
</evidence>
<comment type="caution">
    <text evidence="1">The sequence shown here is derived from an EMBL/GenBank/DDBJ whole genome shotgun (WGS) entry which is preliminary data.</text>
</comment>
<name>A0A6A4TV23_SCOMX</name>